<comment type="caution">
    <text evidence="5">The sequence shown here is derived from an EMBL/GenBank/DDBJ whole genome shotgun (WGS) entry which is preliminary data.</text>
</comment>
<feature type="region of interest" description="Disordered" evidence="2">
    <location>
        <begin position="151"/>
        <end position="172"/>
    </location>
</feature>
<dbReference type="Pfam" id="PF02018">
    <property type="entry name" value="CBM_4_9"/>
    <property type="match status" value="1"/>
</dbReference>
<sequence length="172" mass="18612">MTFRKKRTKRFVAALLGALMALGSALPAMLVVPARVAAQSGSGVVVASYDFENGQTQWWFGRGSSQVASVTEAAYSGNSSLKSTGRTSDWHGPAVDLKPLLQKNAVYEISAYVKRVQADAPSTIKLTMQNIRPGAAQDDPQNWTQIDAKTISTRQRRRPHRVASSGRIGIPV</sequence>
<proteinExistence type="predicted"/>
<accession>A0A2A6E0Y1</accession>
<dbReference type="GO" id="GO:0016798">
    <property type="term" value="F:hydrolase activity, acting on glycosyl bonds"/>
    <property type="evidence" value="ECO:0007669"/>
    <property type="project" value="InterPro"/>
</dbReference>
<evidence type="ECO:0000313" key="5">
    <source>
        <dbReference type="EMBL" id="PDO10469.1"/>
    </source>
</evidence>
<protein>
    <recommendedName>
        <fullName evidence="4">CBM-cenC domain-containing protein</fullName>
    </recommendedName>
</protein>
<evidence type="ECO:0000256" key="2">
    <source>
        <dbReference type="SAM" id="MobiDB-lite"/>
    </source>
</evidence>
<feature type="domain" description="CBM-cenC" evidence="4">
    <location>
        <begin position="46"/>
        <end position="133"/>
    </location>
</feature>
<dbReference type="EMBL" id="MOXJ01000014">
    <property type="protein sequence ID" value="PDO10469.1"/>
    <property type="molecule type" value="Genomic_DNA"/>
</dbReference>
<dbReference type="InterPro" id="IPR008979">
    <property type="entry name" value="Galactose-bd-like_sf"/>
</dbReference>
<dbReference type="Gene3D" id="2.60.120.260">
    <property type="entry name" value="Galactose-binding domain-like"/>
    <property type="match status" value="1"/>
</dbReference>
<dbReference type="Proteomes" id="UP000243688">
    <property type="component" value="Unassembled WGS sequence"/>
</dbReference>
<feature type="chain" id="PRO_5039036035" description="CBM-cenC domain-containing protein" evidence="3">
    <location>
        <begin position="31"/>
        <end position="172"/>
    </location>
</feature>
<organism evidence="5 6">
    <name type="scientific">Candidatus Reconcilbacillus cellulovorans</name>
    <dbReference type="NCBI Taxonomy" id="1906605"/>
    <lineage>
        <taxon>Bacteria</taxon>
        <taxon>Bacillati</taxon>
        <taxon>Bacillota</taxon>
        <taxon>Bacilli</taxon>
        <taxon>Bacillales</taxon>
        <taxon>Paenibacillaceae</taxon>
        <taxon>Candidatus Reconcilbacillus</taxon>
    </lineage>
</organism>
<dbReference type="InterPro" id="IPR003305">
    <property type="entry name" value="CenC_carb-bd"/>
</dbReference>
<name>A0A2A6E0Y1_9BACL</name>
<evidence type="ECO:0000313" key="6">
    <source>
        <dbReference type="Proteomes" id="UP000243688"/>
    </source>
</evidence>
<dbReference type="SUPFAM" id="SSF49785">
    <property type="entry name" value="Galactose-binding domain-like"/>
    <property type="match status" value="1"/>
</dbReference>
<evidence type="ECO:0000259" key="4">
    <source>
        <dbReference type="Pfam" id="PF02018"/>
    </source>
</evidence>
<dbReference type="AlphaFoldDB" id="A0A2A6E0Y1"/>
<evidence type="ECO:0000256" key="3">
    <source>
        <dbReference type="SAM" id="SignalP"/>
    </source>
</evidence>
<keyword evidence="3" id="KW-0732">Signal</keyword>
<reference evidence="5 6" key="1">
    <citation type="submission" date="2016-12" db="EMBL/GenBank/DDBJ databases">
        <title>Candidatus Reconcilibacillus cellulovorans genome.</title>
        <authorList>
            <person name="Kolinko S."/>
            <person name="Wu Y.-W."/>
            <person name="Tachea F."/>
            <person name="Denzel E."/>
            <person name="Hiras J."/>
            <person name="Baecker N."/>
            <person name="Chan L.J."/>
            <person name="Eichorst S.A."/>
            <person name="Frey D."/>
            <person name="Adams P.D."/>
            <person name="Pray T."/>
            <person name="Tanjore D."/>
            <person name="Petzold C.J."/>
            <person name="Gladden J.M."/>
            <person name="Simmons B.A."/>
            <person name="Singer S.W."/>
        </authorList>
    </citation>
    <scope>NUCLEOTIDE SEQUENCE [LARGE SCALE GENOMIC DNA]</scope>
    <source>
        <strain evidence="5">JTherm</strain>
    </source>
</reference>
<gene>
    <name evidence="5" type="ORF">BLM47_06975</name>
</gene>
<evidence type="ECO:0000256" key="1">
    <source>
        <dbReference type="ARBA" id="ARBA00022801"/>
    </source>
</evidence>
<keyword evidence="1" id="KW-0378">Hydrolase</keyword>
<feature type="signal peptide" evidence="3">
    <location>
        <begin position="1"/>
        <end position="30"/>
    </location>
</feature>